<dbReference type="Proteomes" id="UP000318834">
    <property type="component" value="Unassembled WGS sequence"/>
</dbReference>
<dbReference type="GO" id="GO:0006355">
    <property type="term" value="P:regulation of DNA-templated transcription"/>
    <property type="evidence" value="ECO:0007669"/>
    <property type="project" value="InterPro"/>
</dbReference>
<dbReference type="SUPFAM" id="SSF47598">
    <property type="entry name" value="Ribbon-helix-helix"/>
    <property type="match status" value="1"/>
</dbReference>
<reference evidence="2 3" key="1">
    <citation type="journal article" date="2019" name="Nat. Microbiol.">
        <title>Mediterranean grassland soil C-N compound turnover is dependent on rainfall and depth, and is mediated by genomically divergent microorganisms.</title>
        <authorList>
            <person name="Diamond S."/>
            <person name="Andeer P.F."/>
            <person name="Li Z."/>
            <person name="Crits-Christoph A."/>
            <person name="Burstein D."/>
            <person name="Anantharaman K."/>
            <person name="Lane K.R."/>
            <person name="Thomas B.C."/>
            <person name="Pan C."/>
            <person name="Northen T.R."/>
            <person name="Banfield J.F."/>
        </authorList>
    </citation>
    <scope>NUCLEOTIDE SEQUENCE [LARGE SCALE GENOMIC DNA]</scope>
    <source>
        <strain evidence="2">NP_8</strain>
    </source>
</reference>
<dbReference type="InterPro" id="IPR010985">
    <property type="entry name" value="Ribbon_hlx_hlx"/>
</dbReference>
<sequence>MAKTGMQRQVTLRIDDALANRVEQLARRTRRRRSEVIRLALEEFLAAAAEEPPPRPIELVQGLIGRLETGVPDLGQRHREHLVRSRRSDRVIRLGGSWKGTREVSEQMLRRVRAEVWARLTRR</sequence>
<evidence type="ECO:0000259" key="1">
    <source>
        <dbReference type="Pfam" id="PF01402"/>
    </source>
</evidence>
<accession>A0A537IF56</accession>
<evidence type="ECO:0000313" key="2">
    <source>
        <dbReference type="EMBL" id="TMI69886.1"/>
    </source>
</evidence>
<name>A0A537IF56_9BACT</name>
<protein>
    <submittedName>
        <fullName evidence="2">Ribbon-helix-helix protein, CopG family</fullName>
    </submittedName>
</protein>
<comment type="caution">
    <text evidence="2">The sequence shown here is derived from an EMBL/GenBank/DDBJ whole genome shotgun (WGS) entry which is preliminary data.</text>
</comment>
<feature type="domain" description="Ribbon-helix-helix protein CopG" evidence="1">
    <location>
        <begin position="9"/>
        <end position="46"/>
    </location>
</feature>
<evidence type="ECO:0000313" key="3">
    <source>
        <dbReference type="Proteomes" id="UP000318834"/>
    </source>
</evidence>
<dbReference type="Pfam" id="PF01402">
    <property type="entry name" value="RHH_1"/>
    <property type="match status" value="1"/>
</dbReference>
<dbReference type="EMBL" id="VBAP01000172">
    <property type="protein sequence ID" value="TMI69886.1"/>
    <property type="molecule type" value="Genomic_DNA"/>
</dbReference>
<organism evidence="2 3">
    <name type="scientific">Candidatus Segetimicrobium genomatis</name>
    <dbReference type="NCBI Taxonomy" id="2569760"/>
    <lineage>
        <taxon>Bacteria</taxon>
        <taxon>Bacillati</taxon>
        <taxon>Candidatus Sysuimicrobiota</taxon>
        <taxon>Candidatus Sysuimicrobiia</taxon>
        <taxon>Candidatus Sysuimicrobiales</taxon>
        <taxon>Candidatus Segetimicrobiaceae</taxon>
        <taxon>Candidatus Segetimicrobium</taxon>
    </lineage>
</organism>
<dbReference type="InterPro" id="IPR002145">
    <property type="entry name" value="CopG"/>
</dbReference>
<gene>
    <name evidence="2" type="ORF">E6H05_14350</name>
</gene>
<dbReference type="AlphaFoldDB" id="A0A537IF56"/>
<proteinExistence type="predicted"/>